<keyword evidence="3" id="KW-1185">Reference proteome</keyword>
<feature type="region of interest" description="Disordered" evidence="1">
    <location>
        <begin position="1"/>
        <end position="73"/>
    </location>
</feature>
<name>A0AA88A9L4_FICCA</name>
<organism evidence="2 3">
    <name type="scientific">Ficus carica</name>
    <name type="common">Common fig</name>
    <dbReference type="NCBI Taxonomy" id="3494"/>
    <lineage>
        <taxon>Eukaryota</taxon>
        <taxon>Viridiplantae</taxon>
        <taxon>Streptophyta</taxon>
        <taxon>Embryophyta</taxon>
        <taxon>Tracheophyta</taxon>
        <taxon>Spermatophyta</taxon>
        <taxon>Magnoliopsida</taxon>
        <taxon>eudicotyledons</taxon>
        <taxon>Gunneridae</taxon>
        <taxon>Pentapetalae</taxon>
        <taxon>rosids</taxon>
        <taxon>fabids</taxon>
        <taxon>Rosales</taxon>
        <taxon>Moraceae</taxon>
        <taxon>Ficeae</taxon>
        <taxon>Ficus</taxon>
    </lineage>
</organism>
<protein>
    <submittedName>
        <fullName evidence="2">Uncharacterized protein</fullName>
    </submittedName>
</protein>
<gene>
    <name evidence="2" type="ORF">TIFTF001_008948</name>
</gene>
<dbReference type="AlphaFoldDB" id="A0AA88A9L4"/>
<dbReference type="EMBL" id="BTGU01000010">
    <property type="protein sequence ID" value="GMN39706.1"/>
    <property type="molecule type" value="Genomic_DNA"/>
</dbReference>
<proteinExistence type="predicted"/>
<reference evidence="2" key="1">
    <citation type="submission" date="2023-07" db="EMBL/GenBank/DDBJ databases">
        <title>draft genome sequence of fig (Ficus carica).</title>
        <authorList>
            <person name="Takahashi T."/>
            <person name="Nishimura K."/>
        </authorList>
    </citation>
    <scope>NUCLEOTIDE SEQUENCE</scope>
</reference>
<sequence>MSLEGGLKMAEEVRRRGGGGRDGGRRGSGIGVDRTGEIPRRKVNPPVHGPISVACRSGGRRGGGGGGEKRGKEEKCHPGFAAFSCSAMGGEEEASALVFSSHSSLFFTVKNGQRERERAKTEGKFDCFEIRPICRSCSTVGLNRVCGSIGPRSDVKRLRVGPLVLGP</sequence>
<accession>A0AA88A9L4</accession>
<comment type="caution">
    <text evidence="2">The sequence shown here is derived from an EMBL/GenBank/DDBJ whole genome shotgun (WGS) entry which is preliminary data.</text>
</comment>
<evidence type="ECO:0000256" key="1">
    <source>
        <dbReference type="SAM" id="MobiDB-lite"/>
    </source>
</evidence>
<evidence type="ECO:0000313" key="3">
    <source>
        <dbReference type="Proteomes" id="UP001187192"/>
    </source>
</evidence>
<dbReference type="Proteomes" id="UP001187192">
    <property type="component" value="Unassembled WGS sequence"/>
</dbReference>
<evidence type="ECO:0000313" key="2">
    <source>
        <dbReference type="EMBL" id="GMN39706.1"/>
    </source>
</evidence>
<dbReference type="Gramene" id="FCD_00022353-RA">
    <property type="protein sequence ID" value="FCD_00022353-RA:cds"/>
    <property type="gene ID" value="FCD_00022353"/>
</dbReference>